<dbReference type="InterPro" id="IPR050266">
    <property type="entry name" value="AB_hydrolase_sf"/>
</dbReference>
<dbReference type="InterPro" id="IPR029058">
    <property type="entry name" value="AB_hydrolase_fold"/>
</dbReference>
<name>A0A4Q8LAE8_9GAMM</name>
<proteinExistence type="inferred from homology"/>
<evidence type="ECO:0000313" key="5">
    <source>
        <dbReference type="Proteomes" id="UP000292627"/>
    </source>
</evidence>
<accession>A0A4Q8LAE8</accession>
<reference evidence="4 5" key="1">
    <citation type="submission" date="2019-02" db="EMBL/GenBank/DDBJ databases">
        <title>WGS of Pseudoxanthomonas species novum from clinical isolates.</title>
        <authorList>
            <person name="Bernier A.-M."/>
            <person name="Bernard K."/>
            <person name="Vachon A."/>
        </authorList>
    </citation>
    <scope>NUCLEOTIDE SEQUENCE [LARGE SCALE GENOMIC DNA]</scope>
    <source>
        <strain evidence="4 5">NML171200</strain>
    </source>
</reference>
<evidence type="ECO:0000256" key="2">
    <source>
        <dbReference type="ARBA" id="ARBA00022801"/>
    </source>
</evidence>
<dbReference type="EMBL" id="SHMC01000003">
    <property type="protein sequence ID" value="TAA25627.1"/>
    <property type="molecule type" value="Genomic_DNA"/>
</dbReference>
<dbReference type="SUPFAM" id="SSF53474">
    <property type="entry name" value="alpha/beta-Hydrolases"/>
    <property type="match status" value="1"/>
</dbReference>
<evidence type="ECO:0000256" key="1">
    <source>
        <dbReference type="ARBA" id="ARBA00008645"/>
    </source>
</evidence>
<dbReference type="AlphaFoldDB" id="A0A4Q8LAE8"/>
<comment type="similarity">
    <text evidence="1">Belongs to the AB hydrolase superfamily.</text>
</comment>
<dbReference type="RefSeq" id="WP_130551251.1">
    <property type="nucleotide sequence ID" value="NZ_SHMC01000003.1"/>
</dbReference>
<dbReference type="Gene3D" id="3.40.50.1820">
    <property type="entry name" value="alpha/beta hydrolase"/>
    <property type="match status" value="1"/>
</dbReference>
<dbReference type="Pfam" id="PF00561">
    <property type="entry name" value="Abhydrolase_1"/>
    <property type="match status" value="1"/>
</dbReference>
<dbReference type="OrthoDB" id="149912at2"/>
<protein>
    <submittedName>
        <fullName evidence="4">Alpha/beta hydrolase</fullName>
    </submittedName>
</protein>
<dbReference type="Proteomes" id="UP000292627">
    <property type="component" value="Unassembled WGS sequence"/>
</dbReference>
<dbReference type="InterPro" id="IPR000073">
    <property type="entry name" value="AB_hydrolase_1"/>
</dbReference>
<evidence type="ECO:0000313" key="4">
    <source>
        <dbReference type="EMBL" id="TAA25627.1"/>
    </source>
</evidence>
<organism evidence="4 5">
    <name type="scientific">Pseudoxanthomonas winnipegensis</name>
    <dbReference type="NCBI Taxonomy" id="2480810"/>
    <lineage>
        <taxon>Bacteria</taxon>
        <taxon>Pseudomonadati</taxon>
        <taxon>Pseudomonadota</taxon>
        <taxon>Gammaproteobacteria</taxon>
        <taxon>Lysobacterales</taxon>
        <taxon>Lysobacteraceae</taxon>
        <taxon>Pseudoxanthomonas</taxon>
    </lineage>
</organism>
<feature type="domain" description="AB hydrolase-1" evidence="3">
    <location>
        <begin position="28"/>
        <end position="126"/>
    </location>
</feature>
<evidence type="ECO:0000259" key="3">
    <source>
        <dbReference type="Pfam" id="PF00561"/>
    </source>
</evidence>
<comment type="caution">
    <text evidence="4">The sequence shown here is derived from an EMBL/GenBank/DDBJ whole genome shotgun (WGS) entry which is preliminary data.</text>
</comment>
<dbReference type="GO" id="GO:0016787">
    <property type="term" value="F:hydrolase activity"/>
    <property type="evidence" value="ECO:0007669"/>
    <property type="project" value="UniProtKB-KW"/>
</dbReference>
<sequence length="285" mass="30264">MSLRPVTVPTQVGALAALRGGDPHGPKVIALHGWLDNAASWRPLFEHLPQPLDVLALDLPGHGHSPHLPPGVEYSPFVAINAVLDAADALGWTRFALLGHSMGAGISSLIAAACPRRVRALVCIEALGGLAEDAAEAGGRLRDAIERARQPARRPLRVFASLDAPVRARMQANGLSQASAALLVERGVRAVDAGWVWSSDPRLMLPSLYRATHAQVDAIVESIDCPARVILATPAQPYFPEPVRSQRAARLRHGQTFMLPGQHHVHMDDPAAVAALIGNALGSND</sequence>
<dbReference type="PRINTS" id="PR00111">
    <property type="entry name" value="ABHYDROLASE"/>
</dbReference>
<gene>
    <name evidence="4" type="ORF">EA660_09260</name>
</gene>
<keyword evidence="2 4" id="KW-0378">Hydrolase</keyword>
<dbReference type="PANTHER" id="PTHR43798:SF14">
    <property type="entry name" value="SERINE HYDROLASE-LIKE PROTEIN DDB_G0286239"/>
    <property type="match status" value="1"/>
</dbReference>
<dbReference type="PANTHER" id="PTHR43798">
    <property type="entry name" value="MONOACYLGLYCEROL LIPASE"/>
    <property type="match status" value="1"/>
</dbReference>
<dbReference type="GO" id="GO:0016020">
    <property type="term" value="C:membrane"/>
    <property type="evidence" value="ECO:0007669"/>
    <property type="project" value="TreeGrafter"/>
</dbReference>